<dbReference type="Proteomes" id="UP000016930">
    <property type="component" value="Unassembled WGS sequence"/>
</dbReference>
<protein>
    <recommendedName>
        <fullName evidence="7">C2H2-type domain-containing protein</fullName>
    </recommendedName>
</protein>
<feature type="compositionally biased region" description="Low complexity" evidence="6">
    <location>
        <begin position="179"/>
        <end position="195"/>
    </location>
</feature>
<keyword evidence="3 5" id="KW-0863">Zinc-finger</keyword>
<proteinExistence type="predicted"/>
<evidence type="ECO:0000256" key="4">
    <source>
        <dbReference type="ARBA" id="ARBA00022833"/>
    </source>
</evidence>
<name>M2PUQ9_CERS8</name>
<evidence type="ECO:0000256" key="5">
    <source>
        <dbReference type="PROSITE-ProRule" id="PRU00042"/>
    </source>
</evidence>
<dbReference type="HOGENOM" id="CLU_891374_0_0_1"/>
<evidence type="ECO:0000256" key="1">
    <source>
        <dbReference type="ARBA" id="ARBA00022723"/>
    </source>
</evidence>
<evidence type="ECO:0000256" key="6">
    <source>
        <dbReference type="SAM" id="MobiDB-lite"/>
    </source>
</evidence>
<dbReference type="SUPFAM" id="SSF57667">
    <property type="entry name" value="beta-beta-alpha zinc fingers"/>
    <property type="match status" value="2"/>
</dbReference>
<dbReference type="STRING" id="914234.M2PUQ9"/>
<evidence type="ECO:0000313" key="9">
    <source>
        <dbReference type="Proteomes" id="UP000016930"/>
    </source>
</evidence>
<dbReference type="AlphaFoldDB" id="M2PUQ9"/>
<evidence type="ECO:0000313" key="8">
    <source>
        <dbReference type="EMBL" id="EMD40479.1"/>
    </source>
</evidence>
<keyword evidence="2" id="KW-0677">Repeat</keyword>
<feature type="domain" description="C2H2-type" evidence="7">
    <location>
        <begin position="13"/>
        <end position="42"/>
    </location>
</feature>
<dbReference type="SMART" id="SM00355">
    <property type="entry name" value="ZnF_C2H2"/>
    <property type="match status" value="4"/>
</dbReference>
<dbReference type="FunFam" id="3.30.160.60:FF:000125">
    <property type="entry name" value="Putative zinc finger protein 143"/>
    <property type="match status" value="1"/>
</dbReference>
<dbReference type="PROSITE" id="PS50157">
    <property type="entry name" value="ZINC_FINGER_C2H2_2"/>
    <property type="match status" value="3"/>
</dbReference>
<dbReference type="PANTHER" id="PTHR23235">
    <property type="entry name" value="KRUEPPEL-LIKE TRANSCRIPTION FACTOR"/>
    <property type="match status" value="1"/>
</dbReference>
<dbReference type="Gene3D" id="3.30.160.60">
    <property type="entry name" value="Classic Zinc Finger"/>
    <property type="match status" value="3"/>
</dbReference>
<sequence>MVRRRFPRTKVDATCDQCHKSFGSLADLKRHSMIQDHLDLRPYACTWPGCTRAFPQSAALKNHFNTHTGKKPYRCAWVHECDRAFGDKSTCSRHEATKHLGLIGHKCPVKHCRSSIKRKTDFARHLRDKHGIRTKGLDVSQYAVYKPGGGPIKKCRKNKRVESSPENSPLACPLDDFVESPTSSGTTTPLPETPEMGQQAELPVTDFSHMGLVVPADEPHHSQISNAPFVDTYEKHNYVHSLPTQFMIPPSISPAVQPQYYYVPEAYQQTFASDPLALVIDPVLMMESMLYGGHGTQHYANAPIPLYYPSSC</sequence>
<dbReference type="GO" id="GO:0008270">
    <property type="term" value="F:zinc ion binding"/>
    <property type="evidence" value="ECO:0007669"/>
    <property type="project" value="UniProtKB-KW"/>
</dbReference>
<feature type="region of interest" description="Disordered" evidence="6">
    <location>
        <begin position="155"/>
        <end position="196"/>
    </location>
</feature>
<dbReference type="Pfam" id="PF00096">
    <property type="entry name" value="zf-C2H2"/>
    <property type="match status" value="2"/>
</dbReference>
<dbReference type="InterPro" id="IPR036236">
    <property type="entry name" value="Znf_C2H2_sf"/>
</dbReference>
<dbReference type="EMBL" id="KB445792">
    <property type="protein sequence ID" value="EMD40479.1"/>
    <property type="molecule type" value="Genomic_DNA"/>
</dbReference>
<evidence type="ECO:0000256" key="2">
    <source>
        <dbReference type="ARBA" id="ARBA00022737"/>
    </source>
</evidence>
<evidence type="ECO:0000259" key="7">
    <source>
        <dbReference type="PROSITE" id="PS50157"/>
    </source>
</evidence>
<dbReference type="OrthoDB" id="654211at2759"/>
<feature type="domain" description="C2H2-type" evidence="7">
    <location>
        <begin position="43"/>
        <end position="72"/>
    </location>
</feature>
<accession>M2PUQ9</accession>
<organism evidence="8 9">
    <name type="scientific">Ceriporiopsis subvermispora (strain B)</name>
    <name type="common">White-rot fungus</name>
    <name type="synonym">Gelatoporia subvermispora</name>
    <dbReference type="NCBI Taxonomy" id="914234"/>
    <lineage>
        <taxon>Eukaryota</taxon>
        <taxon>Fungi</taxon>
        <taxon>Dikarya</taxon>
        <taxon>Basidiomycota</taxon>
        <taxon>Agaricomycotina</taxon>
        <taxon>Agaricomycetes</taxon>
        <taxon>Polyporales</taxon>
        <taxon>Gelatoporiaceae</taxon>
        <taxon>Gelatoporia</taxon>
    </lineage>
</organism>
<keyword evidence="1" id="KW-0479">Metal-binding</keyword>
<keyword evidence="4" id="KW-0862">Zinc</keyword>
<dbReference type="GO" id="GO:0000981">
    <property type="term" value="F:DNA-binding transcription factor activity, RNA polymerase II-specific"/>
    <property type="evidence" value="ECO:0007669"/>
    <property type="project" value="UniProtKB-ARBA"/>
</dbReference>
<dbReference type="PROSITE" id="PS00028">
    <property type="entry name" value="ZINC_FINGER_C2H2_1"/>
    <property type="match status" value="3"/>
</dbReference>
<dbReference type="PANTHER" id="PTHR23235:SF120">
    <property type="entry name" value="KRUPPEL-LIKE FACTOR 15"/>
    <property type="match status" value="1"/>
</dbReference>
<evidence type="ECO:0000256" key="3">
    <source>
        <dbReference type="ARBA" id="ARBA00022771"/>
    </source>
</evidence>
<keyword evidence="9" id="KW-1185">Reference proteome</keyword>
<reference evidence="8 9" key="1">
    <citation type="journal article" date="2012" name="Proc. Natl. Acad. Sci. U.S.A.">
        <title>Comparative genomics of Ceriporiopsis subvermispora and Phanerochaete chrysosporium provide insight into selective ligninolysis.</title>
        <authorList>
            <person name="Fernandez-Fueyo E."/>
            <person name="Ruiz-Duenas F.J."/>
            <person name="Ferreira P."/>
            <person name="Floudas D."/>
            <person name="Hibbett D.S."/>
            <person name="Canessa P."/>
            <person name="Larrondo L.F."/>
            <person name="James T.Y."/>
            <person name="Seelenfreund D."/>
            <person name="Lobos S."/>
            <person name="Polanco R."/>
            <person name="Tello M."/>
            <person name="Honda Y."/>
            <person name="Watanabe T."/>
            <person name="Watanabe T."/>
            <person name="Ryu J.S."/>
            <person name="Kubicek C.P."/>
            <person name="Schmoll M."/>
            <person name="Gaskell J."/>
            <person name="Hammel K.E."/>
            <person name="St John F.J."/>
            <person name="Vanden Wymelenberg A."/>
            <person name="Sabat G."/>
            <person name="Splinter BonDurant S."/>
            <person name="Syed K."/>
            <person name="Yadav J.S."/>
            <person name="Doddapaneni H."/>
            <person name="Subramanian V."/>
            <person name="Lavin J.L."/>
            <person name="Oguiza J.A."/>
            <person name="Perez G."/>
            <person name="Pisabarro A.G."/>
            <person name="Ramirez L."/>
            <person name="Santoyo F."/>
            <person name="Master E."/>
            <person name="Coutinho P.M."/>
            <person name="Henrissat B."/>
            <person name="Lombard V."/>
            <person name="Magnuson J.K."/>
            <person name="Kuees U."/>
            <person name="Hori C."/>
            <person name="Igarashi K."/>
            <person name="Samejima M."/>
            <person name="Held B.W."/>
            <person name="Barry K.W."/>
            <person name="LaButti K.M."/>
            <person name="Lapidus A."/>
            <person name="Lindquist E.A."/>
            <person name="Lucas S.M."/>
            <person name="Riley R."/>
            <person name="Salamov A.A."/>
            <person name="Hoffmeister D."/>
            <person name="Schwenk D."/>
            <person name="Hadar Y."/>
            <person name="Yarden O."/>
            <person name="de Vries R.P."/>
            <person name="Wiebenga A."/>
            <person name="Stenlid J."/>
            <person name="Eastwood D."/>
            <person name="Grigoriev I.V."/>
            <person name="Berka R.M."/>
            <person name="Blanchette R.A."/>
            <person name="Kersten P."/>
            <person name="Martinez A.T."/>
            <person name="Vicuna R."/>
            <person name="Cullen D."/>
        </authorList>
    </citation>
    <scope>NUCLEOTIDE SEQUENCE [LARGE SCALE GENOMIC DNA]</scope>
    <source>
        <strain evidence="8 9">B</strain>
    </source>
</reference>
<feature type="domain" description="C2H2-type" evidence="7">
    <location>
        <begin position="73"/>
        <end position="101"/>
    </location>
</feature>
<dbReference type="GO" id="GO:0000978">
    <property type="term" value="F:RNA polymerase II cis-regulatory region sequence-specific DNA binding"/>
    <property type="evidence" value="ECO:0007669"/>
    <property type="project" value="TreeGrafter"/>
</dbReference>
<dbReference type="InterPro" id="IPR013087">
    <property type="entry name" value="Znf_C2H2_type"/>
</dbReference>
<gene>
    <name evidence="8" type="ORF">CERSUDRAFT_91210</name>
</gene>